<feature type="region of interest" description="Disordered" evidence="10">
    <location>
        <begin position="165"/>
        <end position="185"/>
    </location>
</feature>
<evidence type="ECO:0000313" key="12">
    <source>
        <dbReference type="EMBL" id="EQC30671.1"/>
    </source>
</evidence>
<evidence type="ECO:0000256" key="8">
    <source>
        <dbReference type="ARBA" id="ARBA00023306"/>
    </source>
</evidence>
<dbReference type="GO" id="GO:0000978">
    <property type="term" value="F:RNA polymerase II cis-regulatory region sequence-specific DNA binding"/>
    <property type="evidence" value="ECO:0007669"/>
    <property type="project" value="InterPro"/>
</dbReference>
<evidence type="ECO:0000256" key="2">
    <source>
        <dbReference type="ARBA" id="ARBA00010940"/>
    </source>
</evidence>
<dbReference type="InterPro" id="IPR036388">
    <property type="entry name" value="WH-like_DNA-bd_sf"/>
</dbReference>
<name>T0Q7R3_SAPDV</name>
<protein>
    <recommendedName>
        <fullName evidence="11">E2F/DP family winged-helix DNA-binding domain-containing protein</fullName>
    </recommendedName>
</protein>
<dbReference type="PANTHER" id="PTHR12081:SF7">
    <property type="entry name" value="TRANSCRIPTION FACTOR EFL-3"/>
    <property type="match status" value="1"/>
</dbReference>
<dbReference type="GO" id="GO:0000981">
    <property type="term" value="F:DNA-binding transcription factor activity, RNA polymerase II-specific"/>
    <property type="evidence" value="ECO:0007669"/>
    <property type="project" value="TreeGrafter"/>
</dbReference>
<dbReference type="OMA" id="EMKARYA"/>
<dbReference type="InterPro" id="IPR015633">
    <property type="entry name" value="E2F"/>
</dbReference>
<evidence type="ECO:0000256" key="9">
    <source>
        <dbReference type="RuleBase" id="RU003796"/>
    </source>
</evidence>
<organism evidence="12 13">
    <name type="scientific">Saprolegnia diclina (strain VS20)</name>
    <dbReference type="NCBI Taxonomy" id="1156394"/>
    <lineage>
        <taxon>Eukaryota</taxon>
        <taxon>Sar</taxon>
        <taxon>Stramenopiles</taxon>
        <taxon>Oomycota</taxon>
        <taxon>Saprolegniomycetes</taxon>
        <taxon>Saprolegniales</taxon>
        <taxon>Saprolegniaceae</taxon>
        <taxon>Saprolegnia</taxon>
    </lineage>
</organism>
<evidence type="ECO:0000259" key="11">
    <source>
        <dbReference type="SMART" id="SM01372"/>
    </source>
</evidence>
<dbReference type="InParanoid" id="T0Q7R3"/>
<dbReference type="SMART" id="SM01372">
    <property type="entry name" value="E2F_TDP"/>
    <property type="match status" value="2"/>
</dbReference>
<dbReference type="InterPro" id="IPR036390">
    <property type="entry name" value="WH_DNA-bd_sf"/>
</dbReference>
<gene>
    <name evidence="12" type="ORF">SDRG_11725</name>
</gene>
<dbReference type="PANTHER" id="PTHR12081">
    <property type="entry name" value="TRANSCRIPTION FACTOR E2F"/>
    <property type="match status" value="1"/>
</dbReference>
<keyword evidence="13" id="KW-1185">Reference proteome</keyword>
<dbReference type="EMBL" id="JH767174">
    <property type="protein sequence ID" value="EQC30671.1"/>
    <property type="molecule type" value="Genomic_DNA"/>
</dbReference>
<feature type="region of interest" description="Disordered" evidence="10">
    <location>
        <begin position="409"/>
        <end position="442"/>
    </location>
</feature>
<feature type="domain" description="E2F/DP family winged-helix DNA-binding" evidence="11">
    <location>
        <begin position="316"/>
        <end position="401"/>
    </location>
</feature>
<sequence length="504" mass="55985">MEIEATAGAREGRARSRSEATLHEPRGDASPVRCAAAETMMILFMNSSKEAEERLTQEQQDDMKTVRKIRPKKQARKAVAPAMDDVENKKARRHSMDAKPKGKLCAKKVLQPLSCFHNGSETAKALGATDSMTPLEAARALHDADGTMTYGSPYINENIRGSRFMGENSSATAEKRARSPEREDTSAKYRFTSDMSLSLEDQLHMVSNPSYSRKEKSLGLLCENFLRLYCNDDVQDVCLDIAANKLGVERRRIYDIVNILESIHIVSRKRKNLYNWHGLKSLPTTIHEMKARYARTPEALIEEFVGCSGGDYKSRRRGKSLAQLSQLFVKLFLDKEHIIIPLDLAAKELIERDDPRGEIGGNVLKTKIRRLYDIANVLVSVGLIEKVLVPHCRKPLFRWFGGRFNPDNAAPRQWADDDDDDQPSTATSPDSSDSEAYPSAAPASGSMASLFQARSQMLEKDNERLSSLLVSAHGELISMNSTSPQSVADLQQAAAACIPAPSKV</sequence>
<dbReference type="SUPFAM" id="SSF46785">
    <property type="entry name" value="Winged helix' DNA-binding domain"/>
    <property type="match status" value="2"/>
</dbReference>
<evidence type="ECO:0000256" key="3">
    <source>
        <dbReference type="ARBA" id="ARBA00022491"/>
    </source>
</evidence>
<evidence type="ECO:0000256" key="5">
    <source>
        <dbReference type="ARBA" id="ARBA00023125"/>
    </source>
</evidence>
<evidence type="ECO:0000256" key="1">
    <source>
        <dbReference type="ARBA" id="ARBA00004123"/>
    </source>
</evidence>
<keyword evidence="5 9" id="KW-0238">DNA-binding</keyword>
<dbReference type="Pfam" id="PF02319">
    <property type="entry name" value="WHD_E2F_TDP"/>
    <property type="match status" value="2"/>
</dbReference>
<keyword evidence="6 9" id="KW-0804">Transcription</keyword>
<evidence type="ECO:0000256" key="10">
    <source>
        <dbReference type="SAM" id="MobiDB-lite"/>
    </source>
</evidence>
<dbReference type="OrthoDB" id="5318at2759"/>
<dbReference type="FunFam" id="1.10.10.10:FF:000073">
    <property type="entry name" value="E2F transcription factor 8"/>
    <property type="match status" value="1"/>
</dbReference>
<reference evidence="12 13" key="1">
    <citation type="submission" date="2012-04" db="EMBL/GenBank/DDBJ databases">
        <title>The Genome Sequence of Saprolegnia declina VS20.</title>
        <authorList>
            <consortium name="The Broad Institute Genome Sequencing Platform"/>
            <person name="Russ C."/>
            <person name="Nusbaum C."/>
            <person name="Tyler B."/>
            <person name="van West P."/>
            <person name="Dieguez-Uribeondo J."/>
            <person name="de Bruijn I."/>
            <person name="Tripathy S."/>
            <person name="Jiang R."/>
            <person name="Young S.K."/>
            <person name="Zeng Q."/>
            <person name="Gargeya S."/>
            <person name="Fitzgerald M."/>
            <person name="Haas B."/>
            <person name="Abouelleil A."/>
            <person name="Alvarado L."/>
            <person name="Arachchi H.M."/>
            <person name="Berlin A."/>
            <person name="Chapman S.B."/>
            <person name="Goldberg J."/>
            <person name="Griggs A."/>
            <person name="Gujja S."/>
            <person name="Hansen M."/>
            <person name="Howarth C."/>
            <person name="Imamovic A."/>
            <person name="Larimer J."/>
            <person name="McCowen C."/>
            <person name="Montmayeur A."/>
            <person name="Murphy C."/>
            <person name="Neiman D."/>
            <person name="Pearson M."/>
            <person name="Priest M."/>
            <person name="Roberts A."/>
            <person name="Saif S."/>
            <person name="Shea T."/>
            <person name="Sisk P."/>
            <person name="Sykes S."/>
            <person name="Wortman J."/>
            <person name="Nusbaum C."/>
            <person name="Birren B."/>
        </authorList>
    </citation>
    <scope>NUCLEOTIDE SEQUENCE [LARGE SCALE GENOMIC DNA]</scope>
    <source>
        <strain evidence="12 13">VS20</strain>
    </source>
</reference>
<keyword evidence="7 9" id="KW-0539">Nucleus</keyword>
<dbReference type="VEuPathDB" id="FungiDB:SDRG_11725"/>
<evidence type="ECO:0000256" key="7">
    <source>
        <dbReference type="ARBA" id="ARBA00023242"/>
    </source>
</evidence>
<feature type="compositionally biased region" description="Low complexity" evidence="10">
    <location>
        <begin position="423"/>
        <end position="442"/>
    </location>
</feature>
<feature type="compositionally biased region" description="Basic and acidic residues" evidence="10">
    <location>
        <begin position="86"/>
        <end position="100"/>
    </location>
</feature>
<feature type="domain" description="E2F/DP family winged-helix DNA-binding" evidence="11">
    <location>
        <begin position="213"/>
        <end position="278"/>
    </location>
</feature>
<keyword evidence="8" id="KW-0131">Cell cycle</keyword>
<evidence type="ECO:0000313" key="13">
    <source>
        <dbReference type="Proteomes" id="UP000030762"/>
    </source>
</evidence>
<keyword evidence="4 9" id="KW-0805">Transcription regulation</keyword>
<accession>T0Q7R3</accession>
<dbReference type="Proteomes" id="UP000030762">
    <property type="component" value="Unassembled WGS sequence"/>
</dbReference>
<dbReference type="eggNOG" id="KOG2578">
    <property type="taxonomic scope" value="Eukaryota"/>
</dbReference>
<comment type="similarity">
    <text evidence="2 9">Belongs to the E2F/DP family.</text>
</comment>
<dbReference type="AlphaFoldDB" id="T0Q7R3"/>
<feature type="region of interest" description="Disordered" evidence="10">
    <location>
        <begin position="1"/>
        <end position="30"/>
    </location>
</feature>
<feature type="region of interest" description="Disordered" evidence="10">
    <location>
        <begin position="70"/>
        <end position="102"/>
    </location>
</feature>
<dbReference type="GeneID" id="19952452"/>
<feature type="compositionally biased region" description="Basic and acidic residues" evidence="10">
    <location>
        <begin position="10"/>
        <end position="27"/>
    </location>
</feature>
<evidence type="ECO:0000256" key="4">
    <source>
        <dbReference type="ARBA" id="ARBA00023015"/>
    </source>
</evidence>
<comment type="subcellular location">
    <subcellularLocation>
        <location evidence="1 9">Nucleus</location>
    </subcellularLocation>
</comment>
<feature type="compositionally biased region" description="Basic and acidic residues" evidence="10">
    <location>
        <begin position="173"/>
        <end position="185"/>
    </location>
</feature>
<dbReference type="STRING" id="1156394.T0Q7R3"/>
<evidence type="ECO:0000256" key="6">
    <source>
        <dbReference type="ARBA" id="ARBA00023163"/>
    </source>
</evidence>
<proteinExistence type="inferred from homology"/>
<dbReference type="InterPro" id="IPR003316">
    <property type="entry name" value="E2F_WHTH_DNA-bd_dom"/>
</dbReference>
<dbReference type="GO" id="GO:0090575">
    <property type="term" value="C:RNA polymerase II transcription regulator complex"/>
    <property type="evidence" value="ECO:0007669"/>
    <property type="project" value="TreeGrafter"/>
</dbReference>
<keyword evidence="3" id="KW-0678">Repressor</keyword>
<dbReference type="RefSeq" id="XP_008615997.1">
    <property type="nucleotide sequence ID" value="XM_008617775.1"/>
</dbReference>
<dbReference type="Gene3D" id="1.10.10.10">
    <property type="entry name" value="Winged helix-like DNA-binding domain superfamily/Winged helix DNA-binding domain"/>
    <property type="match status" value="2"/>
</dbReference>